<accession>A0A4R5FA77</accession>
<feature type="chain" id="PRO_5020935538" evidence="9">
    <location>
        <begin position="22"/>
        <end position="319"/>
    </location>
</feature>
<keyword evidence="8" id="KW-1015">Disulfide bond</keyword>
<dbReference type="Gene3D" id="3.40.390.10">
    <property type="entry name" value="Collagenase (Catalytic Domain)"/>
    <property type="match status" value="1"/>
</dbReference>
<dbReference type="PROSITE" id="PS51257">
    <property type="entry name" value="PROKAR_LIPOPROTEIN"/>
    <property type="match status" value="1"/>
</dbReference>
<comment type="caution">
    <text evidence="11">The sequence shown here is derived from an EMBL/GenBank/DDBJ whole genome shotgun (WGS) entry which is preliminary data.</text>
</comment>
<proteinExistence type="inferred from homology"/>
<dbReference type="Proteomes" id="UP000294814">
    <property type="component" value="Unassembled WGS sequence"/>
</dbReference>
<keyword evidence="7 11" id="KW-0482">Metalloprotease</keyword>
<evidence type="ECO:0000256" key="8">
    <source>
        <dbReference type="ARBA" id="ARBA00023157"/>
    </source>
</evidence>
<dbReference type="RefSeq" id="WP_131915895.1">
    <property type="nucleotide sequence ID" value="NZ_SMLG01000004.1"/>
</dbReference>
<dbReference type="EMBL" id="SMLG01000004">
    <property type="protein sequence ID" value="TDE44999.1"/>
    <property type="molecule type" value="Genomic_DNA"/>
</dbReference>
<evidence type="ECO:0000313" key="12">
    <source>
        <dbReference type="Proteomes" id="UP000294814"/>
    </source>
</evidence>
<keyword evidence="6" id="KW-0862">Zinc</keyword>
<dbReference type="OrthoDB" id="6278496at2"/>
<dbReference type="GO" id="GO:0008237">
    <property type="term" value="F:metallopeptidase activity"/>
    <property type="evidence" value="ECO:0007669"/>
    <property type="project" value="UniProtKB-KW"/>
</dbReference>
<dbReference type="CDD" id="cd04275">
    <property type="entry name" value="ZnMc_pappalysin_like"/>
    <property type="match status" value="1"/>
</dbReference>
<keyword evidence="4 9" id="KW-0732">Signal</keyword>
<name>A0A4R5FA77_9FLAO</name>
<evidence type="ECO:0000256" key="6">
    <source>
        <dbReference type="ARBA" id="ARBA00022833"/>
    </source>
</evidence>
<evidence type="ECO:0000256" key="2">
    <source>
        <dbReference type="ARBA" id="ARBA00022670"/>
    </source>
</evidence>
<evidence type="ECO:0000259" key="10">
    <source>
        <dbReference type="Pfam" id="PF05572"/>
    </source>
</evidence>
<gene>
    <name evidence="11" type="ORF">E0I26_07650</name>
</gene>
<dbReference type="Pfam" id="PF05572">
    <property type="entry name" value="Peptidase_M43"/>
    <property type="match status" value="1"/>
</dbReference>
<evidence type="ECO:0000256" key="9">
    <source>
        <dbReference type="SAM" id="SignalP"/>
    </source>
</evidence>
<dbReference type="SUPFAM" id="SSF55486">
    <property type="entry name" value="Metalloproteases ('zincins'), catalytic domain"/>
    <property type="match status" value="1"/>
</dbReference>
<organism evidence="11 12">
    <name type="scientific">Flavobacterium rhamnosiphilum</name>
    <dbReference type="NCBI Taxonomy" id="2541724"/>
    <lineage>
        <taxon>Bacteria</taxon>
        <taxon>Pseudomonadati</taxon>
        <taxon>Bacteroidota</taxon>
        <taxon>Flavobacteriia</taxon>
        <taxon>Flavobacteriales</taxon>
        <taxon>Flavobacteriaceae</taxon>
        <taxon>Flavobacterium</taxon>
    </lineage>
</organism>
<feature type="domain" description="Peptidase M43 pregnancy-associated plasma-A" evidence="10">
    <location>
        <begin position="225"/>
        <end position="306"/>
    </location>
</feature>
<keyword evidence="3" id="KW-0479">Metal-binding</keyword>
<comment type="similarity">
    <text evidence="1">Belongs to the peptidase M43B family.</text>
</comment>
<evidence type="ECO:0000256" key="7">
    <source>
        <dbReference type="ARBA" id="ARBA00023049"/>
    </source>
</evidence>
<dbReference type="GO" id="GO:0046872">
    <property type="term" value="F:metal ion binding"/>
    <property type="evidence" value="ECO:0007669"/>
    <property type="project" value="UniProtKB-KW"/>
</dbReference>
<keyword evidence="5" id="KW-0378">Hydrolase</keyword>
<dbReference type="InterPro" id="IPR024079">
    <property type="entry name" value="MetalloPept_cat_dom_sf"/>
</dbReference>
<evidence type="ECO:0000313" key="11">
    <source>
        <dbReference type="EMBL" id="TDE44999.1"/>
    </source>
</evidence>
<dbReference type="AlphaFoldDB" id="A0A4R5FA77"/>
<dbReference type="InterPro" id="IPR008754">
    <property type="entry name" value="Peptidase_M43"/>
</dbReference>
<keyword evidence="12" id="KW-1185">Reference proteome</keyword>
<dbReference type="PANTHER" id="PTHR47466">
    <property type="match status" value="1"/>
</dbReference>
<feature type="signal peptide" evidence="9">
    <location>
        <begin position="1"/>
        <end position="21"/>
    </location>
</feature>
<evidence type="ECO:0000256" key="5">
    <source>
        <dbReference type="ARBA" id="ARBA00022801"/>
    </source>
</evidence>
<sequence length="319" mass="34531">MKKIILTATVFLMLFSCQNDAIDSSDTKALSSNDFENRICASHDVLEAQMKADPTLALRMNQIEAFTEKAKLTSRLVNGKVVIPVIVNVLYKTAAENISDAQIQSQIDILNKDFTATNTDFNSIPELFAGVAANIDITFVLEGINRKSTTKTSWGTTDTMKKTKRGGLDPTSPTTKLNLWVCTIGGGILGYAQFPGGSTATDGVVLDSKNVGLSGSANFPYDLGRIATHEIGHWMNLRHIWGDATCGDDLVSDTPTHNAANQGVPAYPHYSTCPGTPVEMTMNYMDYTVNRAMYMFTNGQKSRMTALFVSGGARAGFGI</sequence>
<protein>
    <submittedName>
        <fullName evidence="11">Zinc metalloprotease</fullName>
    </submittedName>
</protein>
<evidence type="ECO:0000256" key="1">
    <source>
        <dbReference type="ARBA" id="ARBA00008721"/>
    </source>
</evidence>
<reference evidence="11 12" key="1">
    <citation type="submission" date="2019-03" db="EMBL/GenBank/DDBJ databases">
        <title>Novel species of Flavobacterium.</title>
        <authorList>
            <person name="Liu Q."/>
            <person name="Xin Y.-H."/>
        </authorList>
    </citation>
    <scope>NUCLEOTIDE SEQUENCE [LARGE SCALE GENOMIC DNA]</scope>
    <source>
        <strain evidence="11 12">LB3P52</strain>
    </source>
</reference>
<evidence type="ECO:0000256" key="4">
    <source>
        <dbReference type="ARBA" id="ARBA00022729"/>
    </source>
</evidence>
<dbReference type="GO" id="GO:0006508">
    <property type="term" value="P:proteolysis"/>
    <property type="evidence" value="ECO:0007669"/>
    <property type="project" value="UniProtKB-KW"/>
</dbReference>
<dbReference type="PANTHER" id="PTHR47466:SF1">
    <property type="entry name" value="METALLOPROTEASE MEP1 (AFU_ORTHOLOGUE AFUA_1G07730)-RELATED"/>
    <property type="match status" value="1"/>
</dbReference>
<evidence type="ECO:0000256" key="3">
    <source>
        <dbReference type="ARBA" id="ARBA00022723"/>
    </source>
</evidence>
<keyword evidence="2 11" id="KW-0645">Protease</keyword>